<dbReference type="EMBL" id="UYRU01047403">
    <property type="protein sequence ID" value="VDN09604.1"/>
    <property type="molecule type" value="Genomic_DNA"/>
</dbReference>
<feature type="transmembrane region" description="Helical" evidence="4">
    <location>
        <begin position="144"/>
        <end position="164"/>
    </location>
</feature>
<keyword evidence="4" id="KW-0812">Transmembrane</keyword>
<dbReference type="Pfam" id="PF24947">
    <property type="entry name" value="PGM1_C_vert_fung"/>
    <property type="match status" value="1"/>
</dbReference>
<gene>
    <name evidence="5" type="ORF">DILT_LOCUS5435</name>
</gene>
<dbReference type="GO" id="GO:0004614">
    <property type="term" value="F:phosphoglucomutase activity"/>
    <property type="evidence" value="ECO:0007669"/>
    <property type="project" value="InterPro"/>
</dbReference>
<keyword evidence="4" id="KW-0472">Membrane</keyword>
<sequence>MMPYLFSAPSYRYDYENMSSEEGNQIMRRLGSYMEDQKFVGRIYKTEHGMKFKVLKIENFSYNDPVDHSVSKNQGIMIFLDHDTRLVFRLSGTGSSGATMRMYVNTFSDDKSTLNMPASVSVICGTSPPFLTVFLVYPCVHCQLCFLLAACFFLFSPSNLLNWFNF</sequence>
<dbReference type="Proteomes" id="UP000281553">
    <property type="component" value="Unassembled WGS sequence"/>
</dbReference>
<keyword evidence="1" id="KW-0479">Metal-binding</keyword>
<evidence type="ECO:0000256" key="1">
    <source>
        <dbReference type="ARBA" id="ARBA00022723"/>
    </source>
</evidence>
<dbReference type="PANTHER" id="PTHR22573">
    <property type="entry name" value="PHOSPHOHEXOMUTASE FAMILY MEMBER"/>
    <property type="match status" value="1"/>
</dbReference>
<keyword evidence="2" id="KW-0460">Magnesium</keyword>
<accession>A0A3P7KYE9</accession>
<proteinExistence type="predicted"/>
<keyword evidence="6" id="KW-1185">Reference proteome</keyword>
<dbReference type="PANTHER" id="PTHR22573:SF2">
    <property type="entry name" value="PHOSPHOGLUCOMUTASE"/>
    <property type="match status" value="1"/>
</dbReference>
<dbReference type="SUPFAM" id="SSF55957">
    <property type="entry name" value="Phosphoglucomutase, C-terminal domain"/>
    <property type="match status" value="1"/>
</dbReference>
<protein>
    <recommendedName>
        <fullName evidence="7">Alpha-D-phosphohexomutase alpha/beta/alpha domain-containing protein</fullName>
    </recommendedName>
</protein>
<dbReference type="OrthoDB" id="2291at2759"/>
<evidence type="ECO:0000256" key="4">
    <source>
        <dbReference type="SAM" id="Phobius"/>
    </source>
</evidence>
<dbReference type="Gene3D" id="3.30.310.50">
    <property type="entry name" value="Alpha-D-phosphohexomutase, C-terminal domain"/>
    <property type="match status" value="1"/>
</dbReference>
<name>A0A3P7KYE9_DIBLA</name>
<keyword evidence="3" id="KW-0413">Isomerase</keyword>
<dbReference type="InterPro" id="IPR036900">
    <property type="entry name" value="A-D-PHexomutase_C_sf"/>
</dbReference>
<organism evidence="5 6">
    <name type="scientific">Dibothriocephalus latus</name>
    <name type="common">Fish tapeworm</name>
    <name type="synonym">Diphyllobothrium latum</name>
    <dbReference type="NCBI Taxonomy" id="60516"/>
    <lineage>
        <taxon>Eukaryota</taxon>
        <taxon>Metazoa</taxon>
        <taxon>Spiralia</taxon>
        <taxon>Lophotrochozoa</taxon>
        <taxon>Platyhelminthes</taxon>
        <taxon>Cestoda</taxon>
        <taxon>Eucestoda</taxon>
        <taxon>Diphyllobothriidea</taxon>
        <taxon>Diphyllobothriidae</taxon>
        <taxon>Dibothriocephalus</taxon>
    </lineage>
</organism>
<dbReference type="GO" id="GO:0005975">
    <property type="term" value="P:carbohydrate metabolic process"/>
    <property type="evidence" value="ECO:0007669"/>
    <property type="project" value="InterPro"/>
</dbReference>
<keyword evidence="4" id="KW-1133">Transmembrane helix</keyword>
<dbReference type="AlphaFoldDB" id="A0A3P7KYE9"/>
<reference evidence="5 6" key="1">
    <citation type="submission" date="2018-11" db="EMBL/GenBank/DDBJ databases">
        <authorList>
            <consortium name="Pathogen Informatics"/>
        </authorList>
    </citation>
    <scope>NUCLEOTIDE SEQUENCE [LARGE SCALE GENOMIC DNA]</scope>
</reference>
<evidence type="ECO:0000313" key="5">
    <source>
        <dbReference type="EMBL" id="VDN09604.1"/>
    </source>
</evidence>
<dbReference type="InterPro" id="IPR045244">
    <property type="entry name" value="PGM"/>
</dbReference>
<dbReference type="GO" id="GO:0046872">
    <property type="term" value="F:metal ion binding"/>
    <property type="evidence" value="ECO:0007669"/>
    <property type="project" value="UniProtKB-KW"/>
</dbReference>
<evidence type="ECO:0000256" key="3">
    <source>
        <dbReference type="ARBA" id="ARBA00023235"/>
    </source>
</evidence>
<dbReference type="GO" id="GO:0005829">
    <property type="term" value="C:cytosol"/>
    <property type="evidence" value="ECO:0007669"/>
    <property type="project" value="TreeGrafter"/>
</dbReference>
<evidence type="ECO:0000313" key="6">
    <source>
        <dbReference type="Proteomes" id="UP000281553"/>
    </source>
</evidence>
<evidence type="ECO:0000256" key="2">
    <source>
        <dbReference type="ARBA" id="ARBA00022842"/>
    </source>
</evidence>
<evidence type="ECO:0008006" key="7">
    <source>
        <dbReference type="Google" id="ProtNLM"/>
    </source>
</evidence>